<comment type="caution">
    <text evidence="3">The sequence shown here is derived from an EMBL/GenBank/DDBJ whole genome shotgun (WGS) entry which is preliminary data.</text>
</comment>
<sequence length="161" mass="17156">MKVKNIAYACALAVISFANQADDNTSMHVTLQVMKSCSLSASDMDFSRHSSADTSEITASSELSITCTKGTPWKLTADSADQANGTFYLHPSSDMTDAANIAYKLYSDASKSEQITSTDGLESTGTGTLQNQTLYGVIEANALTSAVAGQYDDDVNLYLTY</sequence>
<feature type="domain" description="Spore coat protein U/FanG" evidence="2">
    <location>
        <begin position="25"/>
        <end position="156"/>
    </location>
</feature>
<accession>A0A1B7L1D0</accession>
<dbReference type="EMBL" id="LYRP01000033">
    <property type="protein sequence ID" value="OAT76136.1"/>
    <property type="molecule type" value="Genomic_DNA"/>
</dbReference>
<dbReference type="STRING" id="1691903.A9B99_11875"/>
<feature type="chain" id="PRO_5008596643" description="Spore coat protein U/FanG domain-containing protein" evidence="1">
    <location>
        <begin position="22"/>
        <end position="161"/>
    </location>
</feature>
<dbReference type="InterPro" id="IPR007893">
    <property type="entry name" value="Spore_coat_U/FanG"/>
</dbReference>
<dbReference type="InterPro" id="IPR053167">
    <property type="entry name" value="Spore_coat_component"/>
</dbReference>
<protein>
    <recommendedName>
        <fullName evidence="2">Spore coat protein U/FanG domain-containing protein</fullName>
    </recommendedName>
</protein>
<dbReference type="PANTHER" id="PTHR37089">
    <property type="entry name" value="PROTEIN U-RELATED"/>
    <property type="match status" value="1"/>
</dbReference>
<keyword evidence="4" id="KW-1185">Reference proteome</keyword>
<dbReference type="Pfam" id="PF05229">
    <property type="entry name" value="SCPU"/>
    <property type="match status" value="1"/>
</dbReference>
<proteinExistence type="predicted"/>
<evidence type="ECO:0000313" key="4">
    <source>
        <dbReference type="Proteomes" id="UP000078225"/>
    </source>
</evidence>
<name>A0A1B7L1D0_9ENTR</name>
<evidence type="ECO:0000259" key="2">
    <source>
        <dbReference type="Pfam" id="PF05229"/>
    </source>
</evidence>
<dbReference type="OrthoDB" id="6603838at2"/>
<keyword evidence="1" id="KW-0732">Signal</keyword>
<dbReference type="SMART" id="SM00972">
    <property type="entry name" value="SCPU"/>
    <property type="match status" value="1"/>
</dbReference>
<dbReference type="Proteomes" id="UP000078225">
    <property type="component" value="Unassembled WGS sequence"/>
</dbReference>
<dbReference type="RefSeq" id="WP_064599498.1">
    <property type="nucleotide sequence ID" value="NZ_CP134782.1"/>
</dbReference>
<evidence type="ECO:0000313" key="3">
    <source>
        <dbReference type="EMBL" id="OAT76136.1"/>
    </source>
</evidence>
<dbReference type="AlphaFoldDB" id="A0A1B7L1D0"/>
<gene>
    <name evidence="3" type="ORF">A9B99_11875</name>
</gene>
<evidence type="ECO:0000256" key="1">
    <source>
        <dbReference type="SAM" id="SignalP"/>
    </source>
</evidence>
<organism evidence="3 4">
    <name type="scientific">Mangrovibacter phragmitis</name>
    <dbReference type="NCBI Taxonomy" id="1691903"/>
    <lineage>
        <taxon>Bacteria</taxon>
        <taxon>Pseudomonadati</taxon>
        <taxon>Pseudomonadota</taxon>
        <taxon>Gammaproteobacteria</taxon>
        <taxon>Enterobacterales</taxon>
        <taxon>Enterobacteriaceae</taxon>
        <taxon>Mangrovibacter</taxon>
    </lineage>
</organism>
<reference evidence="4" key="1">
    <citation type="submission" date="2016-05" db="EMBL/GenBank/DDBJ databases">
        <authorList>
            <person name="Behera P."/>
            <person name="Vaishampayan P."/>
            <person name="Singh N."/>
            <person name="Raina V."/>
            <person name="Suar M."/>
            <person name="Pattnaik A."/>
            <person name="Rastogi G."/>
        </authorList>
    </citation>
    <scope>NUCLEOTIDE SEQUENCE [LARGE SCALE GENOMIC DNA]</scope>
    <source>
        <strain evidence="4">MP23</strain>
    </source>
</reference>
<feature type="signal peptide" evidence="1">
    <location>
        <begin position="1"/>
        <end position="21"/>
    </location>
</feature>